<dbReference type="Gene3D" id="1.10.287.70">
    <property type="match status" value="1"/>
</dbReference>
<accession>A0A067QNZ5</accession>
<dbReference type="InParanoid" id="A0A067QNZ5"/>
<evidence type="ECO:0000313" key="1">
    <source>
        <dbReference type="EMBL" id="KDR11299.1"/>
    </source>
</evidence>
<keyword evidence="1" id="KW-0407">Ion channel</keyword>
<keyword evidence="1" id="KW-0813">Transport</keyword>
<dbReference type="GO" id="GO:0034220">
    <property type="term" value="P:monoatomic ion transmembrane transport"/>
    <property type="evidence" value="ECO:0007669"/>
    <property type="project" value="UniProtKB-KW"/>
</dbReference>
<reference evidence="1 2" key="1">
    <citation type="journal article" date="2014" name="Nat. Commun.">
        <title>Molecular traces of alternative social organization in a termite genome.</title>
        <authorList>
            <person name="Terrapon N."/>
            <person name="Li C."/>
            <person name="Robertson H.M."/>
            <person name="Ji L."/>
            <person name="Meng X."/>
            <person name="Booth W."/>
            <person name="Chen Z."/>
            <person name="Childers C.P."/>
            <person name="Glastad K.M."/>
            <person name="Gokhale K."/>
            <person name="Gowin J."/>
            <person name="Gronenberg W."/>
            <person name="Hermansen R.A."/>
            <person name="Hu H."/>
            <person name="Hunt B.G."/>
            <person name="Huylmans A.K."/>
            <person name="Khalil S.M."/>
            <person name="Mitchell R.D."/>
            <person name="Munoz-Torres M.C."/>
            <person name="Mustard J.A."/>
            <person name="Pan H."/>
            <person name="Reese J.T."/>
            <person name="Scharf M.E."/>
            <person name="Sun F."/>
            <person name="Vogel H."/>
            <person name="Xiao J."/>
            <person name="Yang W."/>
            <person name="Yang Z."/>
            <person name="Yang Z."/>
            <person name="Zhou J."/>
            <person name="Zhu J."/>
            <person name="Brent C.S."/>
            <person name="Elsik C.G."/>
            <person name="Goodisman M.A."/>
            <person name="Liberles D.A."/>
            <person name="Roe R.M."/>
            <person name="Vargo E.L."/>
            <person name="Vilcinskas A."/>
            <person name="Wang J."/>
            <person name="Bornberg-Bauer E."/>
            <person name="Korb J."/>
            <person name="Zhang G."/>
            <person name="Liebig J."/>
        </authorList>
    </citation>
    <scope>NUCLEOTIDE SEQUENCE [LARGE SCALE GENOMIC DNA]</scope>
    <source>
        <tissue evidence="1">Whole organism</tissue>
    </source>
</reference>
<gene>
    <name evidence="1" type="ORF">L798_14913</name>
</gene>
<organism evidence="1 2">
    <name type="scientific">Zootermopsis nevadensis</name>
    <name type="common">Dampwood termite</name>
    <dbReference type="NCBI Taxonomy" id="136037"/>
    <lineage>
        <taxon>Eukaryota</taxon>
        <taxon>Metazoa</taxon>
        <taxon>Ecdysozoa</taxon>
        <taxon>Arthropoda</taxon>
        <taxon>Hexapoda</taxon>
        <taxon>Insecta</taxon>
        <taxon>Pterygota</taxon>
        <taxon>Neoptera</taxon>
        <taxon>Polyneoptera</taxon>
        <taxon>Dictyoptera</taxon>
        <taxon>Blattodea</taxon>
        <taxon>Blattoidea</taxon>
        <taxon>Termitoidae</taxon>
        <taxon>Termopsidae</taxon>
        <taxon>Zootermopsis</taxon>
    </lineage>
</organism>
<dbReference type="STRING" id="136037.A0A067QNZ5"/>
<sequence length="422" mass="48914">MCENRVVRRIFKPKRDEVTKGQGKYSEDLDVDGRILLVFELCLGDTGFKDVEWIHVDQDKDRWVYNFGLLSYNTMLNLDVHTASIFRAGSHIPTVSIRTSVKCTLKEYNHLKDLDVEEWVLSEWILGKAVGEQRDDINVVCPFERQFKPSSQEKNGPLCEFKHLSLLEMDFLVQRSLTPPSCLLVALMKEAARTYETPVNFYQTTRCHNPQDRKLRRHRQENLKSYDIQKMRQHLKMAVFENLDLLLSSGSGYHGWGEDDYYGMLHRVVWKTFTGISDVFDGGRKHFYNIGEYIAPIVEAVRTSETPVNFYQTTRHNNPEDKLEKMVIKKYNISEDDFRVMETVVLKTEPHKAGKQWKFAGAFYYATTVLTTIGSQGGGCDEDVFWVVAIALMMEAVSTSNTSVEFYQTTRRNNPGDRQFKM</sequence>
<dbReference type="AlphaFoldDB" id="A0A067QNZ5"/>
<keyword evidence="2" id="KW-1185">Reference proteome</keyword>
<protein>
    <submittedName>
        <fullName evidence="1">Potassium channel subfamily K member 9</fullName>
    </submittedName>
</protein>
<name>A0A067QNZ5_ZOONE</name>
<dbReference type="EMBL" id="KK853105">
    <property type="protein sequence ID" value="KDR11299.1"/>
    <property type="molecule type" value="Genomic_DNA"/>
</dbReference>
<dbReference type="Proteomes" id="UP000027135">
    <property type="component" value="Unassembled WGS sequence"/>
</dbReference>
<keyword evidence="1" id="KW-0406">Ion transport</keyword>
<dbReference type="eggNOG" id="KOG4404">
    <property type="taxonomic scope" value="Eukaryota"/>
</dbReference>
<proteinExistence type="predicted"/>
<evidence type="ECO:0000313" key="2">
    <source>
        <dbReference type="Proteomes" id="UP000027135"/>
    </source>
</evidence>